<proteinExistence type="predicted"/>
<protein>
    <submittedName>
        <fullName evidence="3">HPP family protein</fullName>
    </submittedName>
</protein>
<comment type="caution">
    <text evidence="3">The sequence shown here is derived from an EMBL/GenBank/DDBJ whole genome shotgun (WGS) entry which is preliminary data.</text>
</comment>
<name>A0A1S9S0B3_PENBI</name>
<dbReference type="AlphaFoldDB" id="A0A1S9S0B3"/>
<dbReference type="Pfam" id="PF04982">
    <property type="entry name" value="TM_HPP"/>
    <property type="match status" value="1"/>
</dbReference>
<feature type="transmembrane region" description="Helical" evidence="1">
    <location>
        <begin position="187"/>
        <end position="209"/>
    </location>
</feature>
<gene>
    <name evidence="3" type="ORF">PEBR_01381</name>
</gene>
<evidence type="ECO:0000256" key="1">
    <source>
        <dbReference type="SAM" id="Phobius"/>
    </source>
</evidence>
<dbReference type="Proteomes" id="UP000190744">
    <property type="component" value="Unassembled WGS sequence"/>
</dbReference>
<dbReference type="PANTHER" id="PTHR33741">
    <property type="entry name" value="TRANSMEMBRANE PROTEIN DDB_G0269096-RELATED"/>
    <property type="match status" value="1"/>
</dbReference>
<sequence>MSQTVHGSMRLSDLRTWHVDVDRFINPWVPAPRLHLLPRPISHFLGYRDKAPRPLGNVVLAFWSLVGAFCGVALIAEVSKRIPAFEVRDAPAVVGSFGAAAVIEFCAIESPFAQPRNAFFSQMWACLMGIGISKLFALSSHAEQYTELGGALACGLTTAAMLLTGTVHPPAGATALLAVTNEQMAGLGWFLFPVMMLGVVLMQVVALIVNNIQRQYPLYWWTSHPLSRKQMQDEEKNKIHHKVGSDVPSHYEESLTDIPRRIVLERGEIFVSDGVFLSAEEREVLEKISGVVPISSQPDSSQLSGKKSTPRHLNPAFLGLFRLPGSQAILTSARPCGDVPSSPPSAYSKSALFVQALTAHQVEILLFSHLRFTVEDFKKKNYSALPFFCLSPIFAGALSVTFRI</sequence>
<feature type="domain" description="HPP transmembrane region" evidence="2">
    <location>
        <begin position="57"/>
        <end position="217"/>
    </location>
</feature>
<keyword evidence="1" id="KW-0812">Transmembrane</keyword>
<reference evidence="4" key="1">
    <citation type="submission" date="2015-09" db="EMBL/GenBank/DDBJ databases">
        <authorList>
            <person name="Fill T.P."/>
            <person name="Baretta J.F."/>
            <person name="de Almeida L.G."/>
            <person name="Rocha M."/>
            <person name="de Souza D.H."/>
            <person name="Malavazi I."/>
            <person name="Cerdeira L.T."/>
            <person name="Hong H."/>
            <person name="Samborskyy M."/>
            <person name="de Vasconcelos A.T."/>
            <person name="Leadlay P."/>
            <person name="Rodrigues-Filho E."/>
        </authorList>
    </citation>
    <scope>NUCLEOTIDE SEQUENCE [LARGE SCALE GENOMIC DNA]</scope>
    <source>
        <strain evidence="4">LaBioMMi 136</strain>
    </source>
</reference>
<evidence type="ECO:0000313" key="4">
    <source>
        <dbReference type="Proteomes" id="UP000190744"/>
    </source>
</evidence>
<keyword evidence="1" id="KW-1133">Transmembrane helix</keyword>
<feature type="transmembrane region" description="Helical" evidence="1">
    <location>
        <begin position="382"/>
        <end position="402"/>
    </location>
</feature>
<accession>A0A1S9S0B3</accession>
<feature type="transmembrane region" description="Helical" evidence="1">
    <location>
        <begin position="118"/>
        <end position="136"/>
    </location>
</feature>
<dbReference type="InterPro" id="IPR058581">
    <property type="entry name" value="TM_HPP"/>
</dbReference>
<dbReference type="EMBL" id="LJBN01000013">
    <property type="protein sequence ID" value="OOQ91203.1"/>
    <property type="molecule type" value="Genomic_DNA"/>
</dbReference>
<dbReference type="PANTHER" id="PTHR33741:SF5">
    <property type="entry name" value="TRANSMEMBRANE PROTEIN DDB_G0269096-RELATED"/>
    <property type="match status" value="1"/>
</dbReference>
<organism evidence="3 4">
    <name type="scientific">Penicillium brasilianum</name>
    <dbReference type="NCBI Taxonomy" id="104259"/>
    <lineage>
        <taxon>Eukaryota</taxon>
        <taxon>Fungi</taxon>
        <taxon>Dikarya</taxon>
        <taxon>Ascomycota</taxon>
        <taxon>Pezizomycotina</taxon>
        <taxon>Eurotiomycetes</taxon>
        <taxon>Eurotiomycetidae</taxon>
        <taxon>Eurotiales</taxon>
        <taxon>Aspergillaceae</taxon>
        <taxon>Penicillium</taxon>
    </lineage>
</organism>
<keyword evidence="1" id="KW-0472">Membrane</keyword>
<evidence type="ECO:0000259" key="2">
    <source>
        <dbReference type="Pfam" id="PF04982"/>
    </source>
</evidence>
<feature type="transmembrane region" description="Helical" evidence="1">
    <location>
        <begin position="58"/>
        <end position="78"/>
    </location>
</feature>
<feature type="transmembrane region" description="Helical" evidence="1">
    <location>
        <begin position="148"/>
        <end position="167"/>
    </location>
</feature>
<dbReference type="InterPro" id="IPR007065">
    <property type="entry name" value="HPP"/>
</dbReference>
<evidence type="ECO:0000313" key="3">
    <source>
        <dbReference type="EMBL" id="OOQ91203.1"/>
    </source>
</evidence>